<dbReference type="CDD" id="cd17470">
    <property type="entry name" value="T3SS_Flik_C"/>
    <property type="match status" value="1"/>
</dbReference>
<proteinExistence type="predicted"/>
<dbReference type="Gene3D" id="3.30.750.140">
    <property type="match status" value="1"/>
</dbReference>
<keyword evidence="4" id="KW-1185">Reference proteome</keyword>
<organism evidence="3 4">
    <name type="scientific">Vallitalea longa</name>
    <dbReference type="NCBI Taxonomy" id="2936439"/>
    <lineage>
        <taxon>Bacteria</taxon>
        <taxon>Bacillati</taxon>
        <taxon>Bacillota</taxon>
        <taxon>Clostridia</taxon>
        <taxon>Lachnospirales</taxon>
        <taxon>Vallitaleaceae</taxon>
        <taxon>Vallitalea</taxon>
    </lineage>
</organism>
<reference evidence="3" key="1">
    <citation type="submission" date="2022-06" db="EMBL/GenBank/DDBJ databases">
        <title>Vallitalea longa sp. nov., an anaerobic bacterium isolated from marine sediment.</title>
        <authorList>
            <person name="Hirano S."/>
            <person name="Terahara T."/>
            <person name="Mori K."/>
            <person name="Hamada M."/>
            <person name="Matsumoto R."/>
            <person name="Kobayashi T."/>
        </authorList>
    </citation>
    <scope>NUCLEOTIDE SEQUENCE</scope>
    <source>
        <strain evidence="3">SH18-1</strain>
    </source>
</reference>
<feature type="compositionally biased region" description="Basic and acidic residues" evidence="1">
    <location>
        <begin position="73"/>
        <end position="87"/>
    </location>
</feature>
<dbReference type="Pfam" id="PF02120">
    <property type="entry name" value="Flg_hook"/>
    <property type="match status" value="1"/>
</dbReference>
<dbReference type="AlphaFoldDB" id="A0A9W6DFR5"/>
<dbReference type="InterPro" id="IPR038610">
    <property type="entry name" value="FliK-like_C_sf"/>
</dbReference>
<dbReference type="EMBL" id="BRLB01000002">
    <property type="protein sequence ID" value="GKX28984.1"/>
    <property type="molecule type" value="Genomic_DNA"/>
</dbReference>
<evidence type="ECO:0000256" key="1">
    <source>
        <dbReference type="SAM" id="MobiDB-lite"/>
    </source>
</evidence>
<dbReference type="Proteomes" id="UP001144256">
    <property type="component" value="Unassembled WGS sequence"/>
</dbReference>
<name>A0A9W6DFR5_9FIRM</name>
<feature type="compositionally biased region" description="Polar residues" evidence="1">
    <location>
        <begin position="245"/>
        <end position="256"/>
    </location>
</feature>
<gene>
    <name evidence="3" type="ORF">SH1V18_14640</name>
</gene>
<accession>A0A9W6DFR5</accession>
<evidence type="ECO:0000259" key="2">
    <source>
        <dbReference type="Pfam" id="PF02120"/>
    </source>
</evidence>
<protein>
    <recommendedName>
        <fullName evidence="2">Flagellar hook-length control protein-like C-terminal domain-containing protein</fullName>
    </recommendedName>
</protein>
<dbReference type="RefSeq" id="WP_281814009.1">
    <property type="nucleotide sequence ID" value="NZ_BRLB01000002.1"/>
</dbReference>
<feature type="region of interest" description="Disordered" evidence="1">
    <location>
        <begin position="384"/>
        <end position="407"/>
    </location>
</feature>
<feature type="region of interest" description="Disordered" evidence="1">
    <location>
        <begin position="203"/>
        <end position="256"/>
    </location>
</feature>
<evidence type="ECO:0000313" key="3">
    <source>
        <dbReference type="EMBL" id="GKX28984.1"/>
    </source>
</evidence>
<feature type="compositionally biased region" description="Low complexity" evidence="1">
    <location>
        <begin position="384"/>
        <end position="399"/>
    </location>
</feature>
<evidence type="ECO:0000313" key="4">
    <source>
        <dbReference type="Proteomes" id="UP001144256"/>
    </source>
</evidence>
<feature type="compositionally biased region" description="Basic and acidic residues" evidence="1">
    <location>
        <begin position="225"/>
        <end position="244"/>
    </location>
</feature>
<dbReference type="InterPro" id="IPR021136">
    <property type="entry name" value="Flagellar_hook_control-like_C"/>
</dbReference>
<feature type="domain" description="Flagellar hook-length control protein-like C-terminal" evidence="2">
    <location>
        <begin position="309"/>
        <end position="384"/>
    </location>
</feature>
<comment type="caution">
    <text evidence="3">The sequence shown here is derived from an EMBL/GenBank/DDBJ whole genome shotgun (WGS) entry which is preliminary data.</text>
</comment>
<sequence length="444" mass="49922">MVTTVLNNMDFAIEVKNNVRTNRSNNKANSDSNFEKILNQEANQSNDKIAAEKDIEKPTTNIKSTNGNKHKIKSSENDKQKLTNTKDDVEEDLNEIEEKITNEVIEALDITREQLDEMLTQLNMTIFDLLSSDKLNTFLMSLYKVEDSLELLTVPNATSNIKELKTGLNELTESYNLEISNLENTTEKIEEIIADVNPKNNVNEQLKTSDETKVTEQSNQEEVSDSNKELPKIEIKDDRTDKSSSTKNDLSVESVSNDSKAFDNVQNITMTQTEVKVEVVDESGQKQILTYNISTEEVIDQIVSSFKVNLTDDANTVYIQLKPEHLGKLALSLTQQEGVVTANFVAENGAVKELIETNLGSLRMALQEQGIVVDKLEVVVNDNSMFNNNNNDSSKQSSHNNDKKRRAAKMMKINSIEEDINNEILDDEDVLSHAEDISSIDYSV</sequence>
<feature type="region of interest" description="Disordered" evidence="1">
    <location>
        <begin position="59"/>
        <end position="87"/>
    </location>
</feature>